<gene>
    <name evidence="2" type="ORF">GALL_452910</name>
</gene>
<feature type="region of interest" description="Disordered" evidence="1">
    <location>
        <begin position="174"/>
        <end position="338"/>
    </location>
</feature>
<feature type="compositionally biased region" description="Polar residues" evidence="1">
    <location>
        <begin position="181"/>
        <end position="192"/>
    </location>
</feature>
<evidence type="ECO:0000256" key="1">
    <source>
        <dbReference type="SAM" id="MobiDB-lite"/>
    </source>
</evidence>
<proteinExistence type="predicted"/>
<dbReference type="EMBL" id="MLJW01003013">
    <property type="protein sequence ID" value="OIQ73076.1"/>
    <property type="molecule type" value="Genomic_DNA"/>
</dbReference>
<feature type="compositionally biased region" description="Polar residues" evidence="1">
    <location>
        <begin position="20"/>
        <end position="31"/>
    </location>
</feature>
<evidence type="ECO:0000313" key="2">
    <source>
        <dbReference type="EMBL" id="OIQ73076.1"/>
    </source>
</evidence>
<feature type="compositionally biased region" description="Low complexity" evidence="1">
    <location>
        <begin position="57"/>
        <end position="78"/>
    </location>
</feature>
<feature type="compositionally biased region" description="Basic and acidic residues" evidence="1">
    <location>
        <begin position="251"/>
        <end position="264"/>
    </location>
</feature>
<feature type="compositionally biased region" description="Low complexity" evidence="1">
    <location>
        <begin position="297"/>
        <end position="310"/>
    </location>
</feature>
<name>A0A1J5PZP5_9ZZZZ</name>
<reference evidence="2" key="1">
    <citation type="submission" date="2016-10" db="EMBL/GenBank/DDBJ databases">
        <title>Sequence of Gallionella enrichment culture.</title>
        <authorList>
            <person name="Poehlein A."/>
            <person name="Muehling M."/>
            <person name="Daniel R."/>
        </authorList>
    </citation>
    <scope>NUCLEOTIDE SEQUENCE</scope>
</reference>
<dbReference type="AlphaFoldDB" id="A0A1J5PZP5"/>
<feature type="region of interest" description="Disordered" evidence="1">
    <location>
        <begin position="1"/>
        <end position="111"/>
    </location>
</feature>
<protein>
    <submittedName>
        <fullName evidence="2">Uncharacterized protein</fullName>
    </submittedName>
</protein>
<feature type="compositionally biased region" description="Polar residues" evidence="1">
    <location>
        <begin position="266"/>
        <end position="280"/>
    </location>
</feature>
<organism evidence="2">
    <name type="scientific">mine drainage metagenome</name>
    <dbReference type="NCBI Taxonomy" id="410659"/>
    <lineage>
        <taxon>unclassified sequences</taxon>
        <taxon>metagenomes</taxon>
        <taxon>ecological metagenomes</taxon>
    </lineage>
</organism>
<accession>A0A1J5PZP5</accession>
<comment type="caution">
    <text evidence="2">The sequence shown here is derived from an EMBL/GenBank/DDBJ whole genome shotgun (WGS) entry which is preliminary data.</text>
</comment>
<sequence>MAVTKRPKARAPPACVVPKPSTTDNDTQSFADPSVRAAAKTIRPIIRVRGSSQPANAPGRDATGAAPPAPGTGAAPSACRTGAVPSASSTGAGIAAPCGRGPGRKARTAHTTATVDATITIVRWASTEAWTAAATAPMPAPIIVPTEKPAWNRGMIDRPRRCSTATPARFIAASHTPVPTPNRTSPATTSAMVPSAEPSDAVSSPIAHSTAKLITVRRAPMRSTTTPESGRDTSEPIAPTSSSRPTCAGSRPRESRTAGRRDAQLAKSTPLSRKTTNTATPARRTMRSFDSPPPRPSRSLLSTLPPSQTRSLRDTPARAPAGRGAAREDARRMPWPHLVEVAGQRRPVARRRVPR</sequence>